<evidence type="ECO:0000313" key="2">
    <source>
        <dbReference type="Proteomes" id="UP001302059"/>
    </source>
</evidence>
<comment type="caution">
    <text evidence="1">The sequence shown here is derived from an EMBL/GenBank/DDBJ whole genome shotgun (WGS) entry which is preliminary data.</text>
</comment>
<reference evidence="1 2" key="1">
    <citation type="submission" date="2023-05" db="EMBL/GenBank/DDBJ databases">
        <authorList>
            <person name="Gao F."/>
        </authorList>
    </citation>
    <scope>NUCLEOTIDE SEQUENCE [LARGE SCALE GENOMIC DNA]</scope>
    <source>
        <strain evidence="1 2">MIMF12</strain>
    </source>
</reference>
<dbReference type="EMBL" id="JASNGB010000022">
    <property type="protein sequence ID" value="MDL2343412.1"/>
    <property type="molecule type" value="Genomic_DNA"/>
</dbReference>
<evidence type="ECO:0000313" key="1">
    <source>
        <dbReference type="EMBL" id="MDL2343412.1"/>
    </source>
</evidence>
<accession>A0ABT7JFR0</accession>
<dbReference type="SUPFAM" id="SSF56024">
    <property type="entry name" value="Phospholipase D/nuclease"/>
    <property type="match status" value="1"/>
</dbReference>
<sequence>MKIHLSTPKDHLKRLVRDLLLQALESEPGEVWLVTPWLKDVEFDLQGAGVQRSVLGTTAPSIGLLSLLERLAHRHDVTLIVKPPHELVDLNVLRDLHDSLLLRERLRDPDDFEDAHLQSTLFAERQQLIDQQRRAFLNHADTVLNGERVAAAGVRVAYCANLHAKLLWLPNGGLFGSANFTNGGLSFNAELMAEVLSDEDIGALRAAAHGLLAGSLDRQAYLLTDPSAVPHRSRMPLETFSHLAHSPLVQAVPGITPILEVFGDLYTPR</sequence>
<dbReference type="Proteomes" id="UP001302059">
    <property type="component" value="Unassembled WGS sequence"/>
</dbReference>
<dbReference type="RefSeq" id="WP_285521803.1">
    <property type="nucleotide sequence ID" value="NZ_JASNGB010000022.1"/>
</dbReference>
<dbReference type="Gene3D" id="3.30.870.10">
    <property type="entry name" value="Endonuclease Chain A"/>
    <property type="match status" value="1"/>
</dbReference>
<keyword evidence="2" id="KW-1185">Reference proteome</keyword>
<organism evidence="1 2">
    <name type="scientific">Deinococcus rhizophilus</name>
    <dbReference type="NCBI Taxonomy" id="3049544"/>
    <lineage>
        <taxon>Bacteria</taxon>
        <taxon>Thermotogati</taxon>
        <taxon>Deinococcota</taxon>
        <taxon>Deinococci</taxon>
        <taxon>Deinococcales</taxon>
        <taxon>Deinococcaceae</taxon>
        <taxon>Deinococcus</taxon>
    </lineage>
</organism>
<proteinExistence type="predicted"/>
<name>A0ABT7JFR0_9DEIO</name>
<gene>
    <name evidence="1" type="ORF">QOL99_04515</name>
</gene>
<evidence type="ECO:0008006" key="3">
    <source>
        <dbReference type="Google" id="ProtNLM"/>
    </source>
</evidence>
<protein>
    <recommendedName>
        <fullName evidence="3">PLD phosphodiesterase domain-containing protein</fullName>
    </recommendedName>
</protein>